<gene>
    <name evidence="13" type="ORF">SAMN04488006_2815</name>
</gene>
<dbReference type="InterPro" id="IPR000531">
    <property type="entry name" value="Beta-barrel_TonB"/>
</dbReference>
<evidence type="ECO:0000259" key="12">
    <source>
        <dbReference type="Pfam" id="PF07715"/>
    </source>
</evidence>
<evidence type="ECO:0000256" key="3">
    <source>
        <dbReference type="ARBA" id="ARBA00022452"/>
    </source>
</evidence>
<dbReference type="Pfam" id="PF07715">
    <property type="entry name" value="Plug"/>
    <property type="match status" value="1"/>
</dbReference>
<dbReference type="InterPro" id="IPR036942">
    <property type="entry name" value="Beta-barrel_TonB_sf"/>
</dbReference>
<dbReference type="Gene3D" id="2.170.130.10">
    <property type="entry name" value="TonB-dependent receptor, plug domain"/>
    <property type="match status" value="1"/>
</dbReference>
<dbReference type="RefSeq" id="WP_090228515.1">
    <property type="nucleotide sequence ID" value="NZ_FOZP01000007.1"/>
</dbReference>
<dbReference type="STRING" id="593133.SAMN04488006_2815"/>
<evidence type="ECO:0000313" key="14">
    <source>
        <dbReference type="Proteomes" id="UP000199312"/>
    </source>
</evidence>
<feature type="signal peptide" evidence="10">
    <location>
        <begin position="1"/>
        <end position="21"/>
    </location>
</feature>
<dbReference type="Pfam" id="PF00593">
    <property type="entry name" value="TonB_dep_Rec_b-barrel"/>
    <property type="match status" value="1"/>
</dbReference>
<name>A0A1I6S581_9FLAO</name>
<comment type="subcellular location">
    <subcellularLocation>
        <location evidence="1 8">Cell outer membrane</location>
        <topology evidence="1 8">Multi-pass membrane protein</topology>
    </subcellularLocation>
</comment>
<keyword evidence="6 8" id="KW-0472">Membrane</keyword>
<reference evidence="14" key="1">
    <citation type="submission" date="2016-10" db="EMBL/GenBank/DDBJ databases">
        <authorList>
            <person name="Varghese N."/>
            <person name="Submissions S."/>
        </authorList>
    </citation>
    <scope>NUCLEOTIDE SEQUENCE [LARGE SCALE GENOMIC DNA]</scope>
    <source>
        <strain evidence="14">DSM 24450</strain>
    </source>
</reference>
<dbReference type="EMBL" id="FOZP01000007">
    <property type="protein sequence ID" value="SFS72092.1"/>
    <property type="molecule type" value="Genomic_DNA"/>
</dbReference>
<dbReference type="GO" id="GO:0009279">
    <property type="term" value="C:cell outer membrane"/>
    <property type="evidence" value="ECO:0007669"/>
    <property type="project" value="UniProtKB-SubCell"/>
</dbReference>
<evidence type="ECO:0000259" key="11">
    <source>
        <dbReference type="Pfam" id="PF00593"/>
    </source>
</evidence>
<dbReference type="InterPro" id="IPR037066">
    <property type="entry name" value="Plug_dom_sf"/>
</dbReference>
<keyword evidence="7 8" id="KW-0998">Cell outer membrane</keyword>
<dbReference type="InterPro" id="IPR023996">
    <property type="entry name" value="TonB-dep_OMP_SusC/RagA"/>
</dbReference>
<protein>
    <submittedName>
        <fullName evidence="13">Iron complex outermembrane recepter protein</fullName>
    </submittedName>
</protein>
<feature type="domain" description="TonB-dependent receptor-like beta-barrel" evidence="11">
    <location>
        <begin position="389"/>
        <end position="753"/>
    </location>
</feature>
<dbReference type="OrthoDB" id="9768177at2"/>
<sequence length="976" mass="106875">MKNFRIFLFNVILLFPVIMFGQQTITGKVTEATGNTALPGVGVIIKGTARGSATDFDGNYTIDNVKTGDVLVFSFVGFNSKEITVGNNTTINVALTESTETLDEIVLIGYGTTTVKDATGSVSAVTEKDFNKGNIVTPASLITGRVAGVNVTSDGAPGGGSTIRIRGGASLGASNDPLIVIDGLPISNSTVGGSTSVLASINPNDIESFSVLKDASSTAIYGSRASNGVIIITTKKGKQTFQVDVNFKTSYQTLANKIDVFSADEYRSLIADRVAAGQTGISIDQLGNANTDWQDEIYQQKLTFDQNISLSGALLENMPARLSFGNTQQPGLRKTSKFERTSVTLNLNPTFFDESLKVNLNANVSSEKNRFADGVEGSALYFDPTQPVYDETSPFGGFFEYHTAGEPNNAPRNPVASLMQRNNSGIVDRVFGNLEFDYKFNFLPELRAVLNLGYDRSTGSGSNILSDQSINGFRTAINTPFLGSASYYTSERKNTLLDAYFVYNKELGNVNVEATAGYSYQKFEGEDFNTGNTIDPDAVSDVNTHPDVVLIGFFGRTNLSFFDKYLLTLSYRRDGTSRFNKDNRWGNFPAAAIAWKINEEDFLKNSNVISTLKLRLGWGITGQQDIPASYAYLGRHVTGDAVSQYIFGNTPIIVGIPQSRFEDIKWEETTTYNAAFDFGLFNDKINGSLEVYLKESKDLLANVAVADGSNFSNAGWQNIGQFTSKGIEFSIGADVVANDNFNWNLNYNVNVNRTQIDQLAFGQDIEVGGIAGGTGSRIQLHREGFSPYSYYVYKQLYDVNGAPIEGAYADINQDGLINSSDKYIYKKPNADFTMGLQSSMNYKNFDLSFNLRASIGNYMYNNLNSERAQYNKLQEVTALANVPVSVLESNFVETSNVLISDYFIENASFLKMDNVTFGYTFNKFNKGLSSIYLWGGVQNVFTITNYSGLDPEIFGGIDNTIYPRARTFMMGANLKF</sequence>
<dbReference type="SUPFAM" id="SSF49464">
    <property type="entry name" value="Carboxypeptidase regulatory domain-like"/>
    <property type="match status" value="1"/>
</dbReference>
<accession>A0A1I6S581</accession>
<dbReference type="InterPro" id="IPR008969">
    <property type="entry name" value="CarboxyPept-like_regulatory"/>
</dbReference>
<evidence type="ECO:0000313" key="13">
    <source>
        <dbReference type="EMBL" id="SFS72092.1"/>
    </source>
</evidence>
<dbReference type="InterPro" id="IPR039426">
    <property type="entry name" value="TonB-dep_rcpt-like"/>
</dbReference>
<dbReference type="SUPFAM" id="SSF56935">
    <property type="entry name" value="Porins"/>
    <property type="match status" value="1"/>
</dbReference>
<evidence type="ECO:0000256" key="9">
    <source>
        <dbReference type="RuleBase" id="RU003357"/>
    </source>
</evidence>
<dbReference type="InterPro" id="IPR023997">
    <property type="entry name" value="TonB-dep_OMP_SusC/RagA_CS"/>
</dbReference>
<dbReference type="Proteomes" id="UP000199312">
    <property type="component" value="Unassembled WGS sequence"/>
</dbReference>
<evidence type="ECO:0000256" key="10">
    <source>
        <dbReference type="SAM" id="SignalP"/>
    </source>
</evidence>
<dbReference type="NCBIfam" id="TIGR04056">
    <property type="entry name" value="OMP_RagA_SusC"/>
    <property type="match status" value="1"/>
</dbReference>
<dbReference type="Gene3D" id="2.60.40.1120">
    <property type="entry name" value="Carboxypeptidase-like, regulatory domain"/>
    <property type="match status" value="1"/>
</dbReference>
<evidence type="ECO:0000256" key="5">
    <source>
        <dbReference type="ARBA" id="ARBA00023077"/>
    </source>
</evidence>
<evidence type="ECO:0000256" key="4">
    <source>
        <dbReference type="ARBA" id="ARBA00022692"/>
    </source>
</evidence>
<dbReference type="Pfam" id="PF13715">
    <property type="entry name" value="CarbopepD_reg_2"/>
    <property type="match status" value="1"/>
</dbReference>
<dbReference type="InterPro" id="IPR012910">
    <property type="entry name" value="Plug_dom"/>
</dbReference>
<dbReference type="PROSITE" id="PS52016">
    <property type="entry name" value="TONB_DEPENDENT_REC_3"/>
    <property type="match status" value="1"/>
</dbReference>
<comment type="similarity">
    <text evidence="8 9">Belongs to the TonB-dependent receptor family.</text>
</comment>
<evidence type="ECO:0000256" key="1">
    <source>
        <dbReference type="ARBA" id="ARBA00004571"/>
    </source>
</evidence>
<keyword evidence="14" id="KW-1185">Reference proteome</keyword>
<proteinExistence type="inferred from homology"/>
<evidence type="ECO:0000256" key="7">
    <source>
        <dbReference type="ARBA" id="ARBA00023237"/>
    </source>
</evidence>
<keyword evidence="5 9" id="KW-0798">TonB box</keyword>
<evidence type="ECO:0000256" key="6">
    <source>
        <dbReference type="ARBA" id="ARBA00023136"/>
    </source>
</evidence>
<feature type="chain" id="PRO_5011613475" evidence="10">
    <location>
        <begin position="22"/>
        <end position="976"/>
    </location>
</feature>
<keyword evidence="4 8" id="KW-0812">Transmembrane</keyword>
<keyword evidence="10" id="KW-0732">Signal</keyword>
<keyword evidence="2 8" id="KW-0813">Transport</keyword>
<evidence type="ECO:0000256" key="8">
    <source>
        <dbReference type="PROSITE-ProRule" id="PRU01360"/>
    </source>
</evidence>
<feature type="domain" description="TonB-dependent receptor plug" evidence="12">
    <location>
        <begin position="115"/>
        <end position="229"/>
    </location>
</feature>
<dbReference type="AlphaFoldDB" id="A0A1I6S581"/>
<dbReference type="Gene3D" id="2.40.170.20">
    <property type="entry name" value="TonB-dependent receptor, beta-barrel domain"/>
    <property type="match status" value="1"/>
</dbReference>
<organism evidence="13 14">
    <name type="scientific">Lutibacter maritimus</name>
    <dbReference type="NCBI Taxonomy" id="593133"/>
    <lineage>
        <taxon>Bacteria</taxon>
        <taxon>Pseudomonadati</taxon>
        <taxon>Bacteroidota</taxon>
        <taxon>Flavobacteriia</taxon>
        <taxon>Flavobacteriales</taxon>
        <taxon>Flavobacteriaceae</taxon>
        <taxon>Lutibacter</taxon>
    </lineage>
</organism>
<evidence type="ECO:0000256" key="2">
    <source>
        <dbReference type="ARBA" id="ARBA00022448"/>
    </source>
</evidence>
<dbReference type="NCBIfam" id="TIGR04057">
    <property type="entry name" value="SusC_RagA_signa"/>
    <property type="match status" value="1"/>
</dbReference>
<keyword evidence="3 8" id="KW-1134">Transmembrane beta strand</keyword>